<reference evidence="4" key="1">
    <citation type="journal article" date="2016" name="Nature">
        <title>Redefining the invertebrate RNA virosphere.</title>
        <authorList>
            <person name="Shi M."/>
            <person name="Lin X.D."/>
            <person name="Tian J.H."/>
            <person name="Chen L.J."/>
            <person name="Chen X."/>
            <person name="Li C.X."/>
            <person name="Qin X.C."/>
            <person name="Li J."/>
            <person name="Cao J.P."/>
            <person name="Eden J.S."/>
            <person name="Buchmann J."/>
            <person name="Wang W."/>
            <person name="Xu J."/>
            <person name="Holmes E.C."/>
            <person name="Zhang Y.Z."/>
        </authorList>
    </citation>
    <scope>NUCLEOTIDE SEQUENCE</scope>
    <source>
        <strain evidence="4">MosZJ34483</strain>
    </source>
</reference>
<accession>A0A1L3KG73</accession>
<feature type="region of interest" description="Disordered" evidence="3">
    <location>
        <begin position="1"/>
        <end position="48"/>
    </location>
</feature>
<evidence type="ECO:0000256" key="3">
    <source>
        <dbReference type="SAM" id="MobiDB-lite"/>
    </source>
</evidence>
<dbReference type="InterPro" id="IPR029053">
    <property type="entry name" value="Viral_coat"/>
</dbReference>
<dbReference type="EMBL" id="KX883125">
    <property type="protein sequence ID" value="APG76312.1"/>
    <property type="molecule type" value="Genomic_RNA"/>
</dbReference>
<protein>
    <submittedName>
        <fullName evidence="4">Uncharacterized protein</fullName>
    </submittedName>
</protein>
<feature type="compositionally biased region" description="Basic residues" evidence="3">
    <location>
        <begin position="21"/>
        <end position="36"/>
    </location>
</feature>
<keyword evidence="2" id="KW-0946">Virion</keyword>
<organism evidence="4">
    <name type="scientific">Hubei noda-like virus 12</name>
    <dbReference type="NCBI Taxonomy" id="1922968"/>
    <lineage>
        <taxon>Viruses</taxon>
        <taxon>Riboviria</taxon>
    </lineage>
</organism>
<name>A0A1L3KG73_9VIRU</name>
<dbReference type="Gene3D" id="2.60.120.20">
    <property type="match status" value="1"/>
</dbReference>
<dbReference type="GO" id="GO:0044423">
    <property type="term" value="C:virion component"/>
    <property type="evidence" value="ECO:0007669"/>
    <property type="project" value="UniProtKB-KW"/>
</dbReference>
<proteinExistence type="predicted"/>
<sequence>MPRNGKTKSTAAAPRPAQPRKNNRRPRRQRGQRRARNQPPIDGDVPFTSYNVSEPLSPIVVPADSAMGTLLYAEECNPARLGEILRAQASQSQSWRGDYVFKMRVNGSVNAKNYAIARWLPDADKSKLPLNKDRLWKYVRGTAQDDNRPDRAFVKYNIISETNRNSSFSVRASWKGTFNPKKPIDDTDPSERSLGLFVIVSNGPPGEAITIDVDVHAVGKFYGPTPTPTIIDSAVAVTATPSSLSVPFGANTVVQGPGSASASGTVLSVDSPGEYLVAIRYVGTGITGVPNILFSNMTPTTPLSGALCLSPTVATDVFRIKVPTAGTMTFGAIAATTFTSITVRIAPYTVAV</sequence>
<evidence type="ECO:0000256" key="1">
    <source>
        <dbReference type="ARBA" id="ARBA00004328"/>
    </source>
</evidence>
<evidence type="ECO:0000313" key="4">
    <source>
        <dbReference type="EMBL" id="APG76312.1"/>
    </source>
</evidence>
<comment type="subcellular location">
    <subcellularLocation>
        <location evidence="1">Virion</location>
    </subcellularLocation>
</comment>
<evidence type="ECO:0000256" key="2">
    <source>
        <dbReference type="ARBA" id="ARBA00022844"/>
    </source>
</evidence>